<dbReference type="GO" id="GO:0005886">
    <property type="term" value="C:plasma membrane"/>
    <property type="evidence" value="ECO:0007669"/>
    <property type="project" value="UniProtKB-SubCell"/>
</dbReference>
<keyword evidence="3" id="KW-1003">Cell membrane</keyword>
<evidence type="ECO:0000313" key="13">
    <source>
        <dbReference type="Proteomes" id="UP000572072"/>
    </source>
</evidence>
<evidence type="ECO:0000256" key="4">
    <source>
        <dbReference type="ARBA" id="ARBA00022519"/>
    </source>
</evidence>
<reference evidence="11 12" key="1">
    <citation type="submission" date="2016-09" db="EMBL/GenBank/DDBJ databases">
        <title>Isolation, identification and antibiotic sensitivity analysis of bacterial pathogen from juvenile Hippocampus erectus with tail-rotted disease.</title>
        <authorList>
            <person name="Yang Q."/>
        </authorList>
    </citation>
    <scope>NUCLEOTIDE SEQUENCE [LARGE SCALE GENOMIC DNA]</scope>
    <source>
        <strain evidence="11 12">HM-10</strain>
    </source>
</reference>
<dbReference type="PANTHER" id="PTHR30012">
    <property type="entry name" value="GENERAL SECRETION PATHWAY PROTEIN"/>
    <property type="match status" value="1"/>
</dbReference>
<evidence type="ECO:0000313" key="10">
    <source>
        <dbReference type="EMBL" id="NOH46620.1"/>
    </source>
</evidence>
<evidence type="ECO:0000256" key="3">
    <source>
        <dbReference type="ARBA" id="ARBA00022475"/>
    </source>
</evidence>
<comment type="similarity">
    <text evidence="2">Belongs to the GSP F family.</text>
</comment>
<comment type="subcellular location">
    <subcellularLocation>
        <location evidence="1">Cell inner membrane</location>
        <topology evidence="1">Multi-pass membrane protein</topology>
    </subcellularLocation>
</comment>
<feature type="domain" description="Type II secretion system protein GspF" evidence="9">
    <location>
        <begin position="62"/>
        <end position="184"/>
    </location>
</feature>
<evidence type="ECO:0000313" key="11">
    <source>
        <dbReference type="EMBL" id="OHY90024.1"/>
    </source>
</evidence>
<keyword evidence="4" id="KW-0997">Cell inner membrane</keyword>
<feature type="domain" description="Type II secretion system protein GspF" evidence="9">
    <location>
        <begin position="263"/>
        <end position="383"/>
    </location>
</feature>
<dbReference type="AlphaFoldDB" id="A0A2K7SQR7"/>
<evidence type="ECO:0000256" key="5">
    <source>
        <dbReference type="ARBA" id="ARBA00022692"/>
    </source>
</evidence>
<feature type="transmembrane region" description="Helical" evidence="8">
    <location>
        <begin position="214"/>
        <end position="232"/>
    </location>
</feature>
<dbReference type="InterPro" id="IPR003004">
    <property type="entry name" value="GspF/PilC"/>
</dbReference>
<dbReference type="Proteomes" id="UP000572072">
    <property type="component" value="Unassembled WGS sequence"/>
</dbReference>
<evidence type="ECO:0000256" key="8">
    <source>
        <dbReference type="SAM" id="Phobius"/>
    </source>
</evidence>
<dbReference type="Gene3D" id="1.20.81.30">
    <property type="entry name" value="Type II secretion system (T2SS), domain F"/>
    <property type="match status" value="2"/>
</dbReference>
<dbReference type="Proteomes" id="UP000180133">
    <property type="component" value="Unassembled WGS sequence"/>
</dbReference>
<feature type="transmembrane region" description="Helical" evidence="8">
    <location>
        <begin position="359"/>
        <end position="387"/>
    </location>
</feature>
<accession>A0A2K7SQR7</accession>
<keyword evidence="7 8" id="KW-0472">Membrane</keyword>
<dbReference type="InterPro" id="IPR042094">
    <property type="entry name" value="T2SS_GspF_sf"/>
</dbReference>
<dbReference type="RefSeq" id="WP_045386310.1">
    <property type="nucleotide sequence ID" value="NZ_BBLC01000048.1"/>
</dbReference>
<proteinExistence type="inferred from homology"/>
<dbReference type="PANTHER" id="PTHR30012:SF0">
    <property type="entry name" value="TYPE II SECRETION SYSTEM PROTEIN F-RELATED"/>
    <property type="match status" value="1"/>
</dbReference>
<dbReference type="EMBL" id="VTYN01000001">
    <property type="protein sequence ID" value="NOH46620.1"/>
    <property type="molecule type" value="Genomic_DNA"/>
</dbReference>
<evidence type="ECO:0000256" key="1">
    <source>
        <dbReference type="ARBA" id="ARBA00004429"/>
    </source>
</evidence>
<keyword evidence="6 8" id="KW-1133">Transmembrane helix</keyword>
<sequence>MKQFKYVARRKDGSLIDGWLQAENEAQAKRQLIQQQRQVVMLTEQRTKTARNLNRETLITTLRELATLRESGMPLDQCMLSLLESVSDKQMETVLKRLHNDIESGSSLSEAIGAQPDAFPFYVSSMLRLGEASGQLGEALFSVSERIEREEKLISEVKSALTYPAFLLIVCVATVFFMFLYVIPNFENMVQGSSGDAGALGRLLAMSKFLNDNLTIISALLIAMIGGIYYSAKYGNLKDRVMHTLSIIPLFRSLIDSWNIVQFSSSMQKLLQSGVELVESVEITLNSISDAQLRKRLNHVVVKVREGKGLADSLAEYHVFPPMVIRLIHTGEAGASLVPCFREIHNLYERRLSKGLKQILTILEPLVIVIMGGIVGSIMIVLISGIISVNNISL</sequence>
<comment type="caution">
    <text evidence="10">The sequence shown here is derived from an EMBL/GenBank/DDBJ whole genome shotgun (WGS) entry which is preliminary data.</text>
</comment>
<evidence type="ECO:0000256" key="6">
    <source>
        <dbReference type="ARBA" id="ARBA00022989"/>
    </source>
</evidence>
<evidence type="ECO:0000256" key="7">
    <source>
        <dbReference type="ARBA" id="ARBA00023136"/>
    </source>
</evidence>
<dbReference type="EMBL" id="MKFT01000034">
    <property type="protein sequence ID" value="OHY90024.1"/>
    <property type="molecule type" value="Genomic_DNA"/>
</dbReference>
<name>A0A2K7SQR7_9VIBR</name>
<dbReference type="OrthoDB" id="9805682at2"/>
<protein>
    <submittedName>
        <fullName evidence="10">Type II secretion system F family protein</fullName>
    </submittedName>
    <submittedName>
        <fullName evidence="11">Type II secretion system protein F</fullName>
    </submittedName>
</protein>
<evidence type="ECO:0000256" key="2">
    <source>
        <dbReference type="ARBA" id="ARBA00005745"/>
    </source>
</evidence>
<organism evidence="10 13">
    <name type="scientific">Vibrio rotiferianus</name>
    <dbReference type="NCBI Taxonomy" id="190895"/>
    <lineage>
        <taxon>Bacteria</taxon>
        <taxon>Pseudomonadati</taxon>
        <taxon>Pseudomonadota</taxon>
        <taxon>Gammaproteobacteria</taxon>
        <taxon>Vibrionales</taxon>
        <taxon>Vibrionaceae</taxon>
        <taxon>Vibrio</taxon>
    </lineage>
</organism>
<dbReference type="PRINTS" id="PR00812">
    <property type="entry name" value="BCTERIALGSPF"/>
</dbReference>
<gene>
    <name evidence="11" type="ORF">BI375_07185</name>
    <name evidence="10" type="ORF">F0262_00890</name>
</gene>
<feature type="transmembrane region" description="Helical" evidence="8">
    <location>
        <begin position="161"/>
        <end position="183"/>
    </location>
</feature>
<dbReference type="Pfam" id="PF00482">
    <property type="entry name" value="T2SSF"/>
    <property type="match status" value="2"/>
</dbReference>
<reference evidence="10 13" key="2">
    <citation type="submission" date="2019-08" db="EMBL/GenBank/DDBJ databases">
        <title>Draft genome sequencing and comparative genomics of hatchery-associated Vibrios.</title>
        <authorList>
            <person name="Kehlet-Delgado H."/>
            <person name="Mueller R.S."/>
        </authorList>
    </citation>
    <scope>NUCLEOTIDE SEQUENCE [LARGE SCALE GENOMIC DNA]</scope>
    <source>
        <strain evidence="10 13">00-78-3</strain>
    </source>
</reference>
<dbReference type="InterPro" id="IPR018076">
    <property type="entry name" value="T2SS_GspF_dom"/>
</dbReference>
<dbReference type="FunFam" id="1.20.81.30:FF:000001">
    <property type="entry name" value="Type II secretion system protein F"/>
    <property type="match status" value="1"/>
</dbReference>
<keyword evidence="5 8" id="KW-0812">Transmembrane</keyword>
<evidence type="ECO:0000313" key="12">
    <source>
        <dbReference type="Proteomes" id="UP000180133"/>
    </source>
</evidence>
<evidence type="ECO:0000259" key="9">
    <source>
        <dbReference type="Pfam" id="PF00482"/>
    </source>
</evidence>
<keyword evidence="12" id="KW-1185">Reference proteome</keyword>